<dbReference type="Gene3D" id="1.20.1070.10">
    <property type="entry name" value="Rhodopsin 7-helix transmembrane proteins"/>
    <property type="match status" value="1"/>
</dbReference>
<dbReference type="InterPro" id="IPR017452">
    <property type="entry name" value="GPCR_Rhodpsn_7TM"/>
</dbReference>
<dbReference type="AlphaFoldDB" id="A0AA97K5S4"/>
<keyword evidence="6 13" id="KW-1133">Transmembrane helix</keyword>
<dbReference type="Pfam" id="PF13853">
    <property type="entry name" value="7tm_4"/>
    <property type="match status" value="1"/>
</dbReference>
<dbReference type="GO" id="GO:0004930">
    <property type="term" value="F:G protein-coupled receptor activity"/>
    <property type="evidence" value="ECO:0007669"/>
    <property type="project" value="UniProtKB-KW"/>
</dbReference>
<feature type="transmembrane region" description="Helical" evidence="13">
    <location>
        <begin position="72"/>
        <end position="92"/>
    </location>
</feature>
<evidence type="ECO:0000256" key="13">
    <source>
        <dbReference type="RuleBase" id="RU363047"/>
    </source>
</evidence>
<keyword evidence="9 12" id="KW-0675">Receptor</keyword>
<gene>
    <name evidence="16" type="primary">LOC129339136</name>
</gene>
<keyword evidence="5 13" id="KW-0552">Olfaction</keyword>
<evidence type="ECO:0000256" key="1">
    <source>
        <dbReference type="ARBA" id="ARBA00004651"/>
    </source>
</evidence>
<evidence type="ECO:0000259" key="14">
    <source>
        <dbReference type="PROSITE" id="PS50262"/>
    </source>
</evidence>
<proteinExistence type="inferred from homology"/>
<keyword evidence="4 12" id="KW-0812">Transmembrane</keyword>
<dbReference type="PROSITE" id="PS00237">
    <property type="entry name" value="G_PROTEIN_RECEP_F1_1"/>
    <property type="match status" value="1"/>
</dbReference>
<feature type="transmembrane region" description="Helical" evidence="13">
    <location>
        <begin position="112"/>
        <end position="134"/>
    </location>
</feature>
<comment type="similarity">
    <text evidence="12">Belongs to the G-protein coupled receptor 1 family.</text>
</comment>
<evidence type="ECO:0000313" key="15">
    <source>
        <dbReference type="Proteomes" id="UP001190640"/>
    </source>
</evidence>
<keyword evidence="10" id="KW-0325">Glycoprotein</keyword>
<dbReference type="Proteomes" id="UP001190640">
    <property type="component" value="Chromosome 12"/>
</dbReference>
<evidence type="ECO:0000313" key="16">
    <source>
        <dbReference type="RefSeq" id="XP_054849717.1"/>
    </source>
</evidence>
<evidence type="ECO:0000256" key="11">
    <source>
        <dbReference type="ARBA" id="ARBA00023224"/>
    </source>
</evidence>
<evidence type="ECO:0000256" key="6">
    <source>
        <dbReference type="ARBA" id="ARBA00022989"/>
    </source>
</evidence>
<evidence type="ECO:0000256" key="10">
    <source>
        <dbReference type="ARBA" id="ARBA00023180"/>
    </source>
</evidence>
<keyword evidence="7 12" id="KW-0297">G-protein coupled receptor</keyword>
<feature type="transmembrane region" description="Helical" evidence="13">
    <location>
        <begin position="287"/>
        <end position="306"/>
    </location>
</feature>
<keyword evidence="3 13" id="KW-0716">Sensory transduction</keyword>
<protein>
    <recommendedName>
        <fullName evidence="13">Olfactory receptor</fullName>
    </recommendedName>
</protein>
<keyword evidence="2 13" id="KW-1003">Cell membrane</keyword>
<keyword evidence="8 13" id="KW-0472">Membrane</keyword>
<dbReference type="InterPro" id="IPR000725">
    <property type="entry name" value="Olfact_rcpt"/>
</dbReference>
<evidence type="ECO:0000256" key="5">
    <source>
        <dbReference type="ARBA" id="ARBA00022725"/>
    </source>
</evidence>
<accession>A0AA97K5S4</accession>
<dbReference type="SUPFAM" id="SSF81321">
    <property type="entry name" value="Family A G protein-coupled receptor-like"/>
    <property type="match status" value="1"/>
</dbReference>
<keyword evidence="11 12" id="KW-0807">Transducer</keyword>
<evidence type="ECO:0000256" key="3">
    <source>
        <dbReference type="ARBA" id="ARBA00022606"/>
    </source>
</evidence>
<evidence type="ECO:0000256" key="8">
    <source>
        <dbReference type="ARBA" id="ARBA00023136"/>
    </source>
</evidence>
<dbReference type="CDD" id="cd15911">
    <property type="entry name" value="7tmA_OR11A-like"/>
    <property type="match status" value="1"/>
</dbReference>
<dbReference type="GO" id="GO:0005886">
    <property type="term" value="C:plasma membrane"/>
    <property type="evidence" value="ECO:0007669"/>
    <property type="project" value="UniProtKB-SubCell"/>
</dbReference>
<dbReference type="FunFam" id="1.20.1070.10:FF:000010">
    <property type="entry name" value="Olfactory receptor"/>
    <property type="match status" value="1"/>
</dbReference>
<dbReference type="PRINTS" id="PR00237">
    <property type="entry name" value="GPCRRHODOPSN"/>
</dbReference>
<evidence type="ECO:0000256" key="2">
    <source>
        <dbReference type="ARBA" id="ARBA00022475"/>
    </source>
</evidence>
<evidence type="ECO:0000256" key="7">
    <source>
        <dbReference type="ARBA" id="ARBA00023040"/>
    </source>
</evidence>
<evidence type="ECO:0000256" key="9">
    <source>
        <dbReference type="ARBA" id="ARBA00023170"/>
    </source>
</evidence>
<organism evidence="15 16">
    <name type="scientific">Eublepharis macularius</name>
    <name type="common">Leopard gecko</name>
    <name type="synonym">Cyrtodactylus macularius</name>
    <dbReference type="NCBI Taxonomy" id="481883"/>
    <lineage>
        <taxon>Eukaryota</taxon>
        <taxon>Metazoa</taxon>
        <taxon>Chordata</taxon>
        <taxon>Craniata</taxon>
        <taxon>Vertebrata</taxon>
        <taxon>Euteleostomi</taxon>
        <taxon>Lepidosauria</taxon>
        <taxon>Squamata</taxon>
        <taxon>Bifurcata</taxon>
        <taxon>Gekkota</taxon>
        <taxon>Eublepharidae</taxon>
        <taxon>Eublepharinae</taxon>
        <taxon>Eublepharis</taxon>
    </lineage>
</organism>
<dbReference type="PRINTS" id="PR00245">
    <property type="entry name" value="OLFACTORYR"/>
</dbReference>
<evidence type="ECO:0000256" key="12">
    <source>
        <dbReference type="RuleBase" id="RU000688"/>
    </source>
</evidence>
<reference evidence="16" key="1">
    <citation type="submission" date="2025-08" db="UniProtKB">
        <authorList>
            <consortium name="RefSeq"/>
        </authorList>
    </citation>
    <scope>IDENTIFICATION</scope>
    <source>
        <tissue evidence="16">Blood</tissue>
    </source>
</reference>
<dbReference type="RefSeq" id="XP_054849717.1">
    <property type="nucleotide sequence ID" value="XM_054993742.1"/>
</dbReference>
<feature type="transmembrane region" description="Helical" evidence="13">
    <location>
        <begin position="39"/>
        <end position="65"/>
    </location>
</feature>
<dbReference type="PROSITE" id="PS50262">
    <property type="entry name" value="G_PROTEIN_RECEP_F1_2"/>
    <property type="match status" value="1"/>
</dbReference>
<dbReference type="KEGG" id="emc:129339136"/>
<name>A0AA97K5S4_EUBMA</name>
<feature type="domain" description="G-protein coupled receptors family 1 profile" evidence="14">
    <location>
        <begin position="55"/>
        <end position="304"/>
    </location>
</feature>
<dbReference type="GO" id="GO:0004984">
    <property type="term" value="F:olfactory receptor activity"/>
    <property type="evidence" value="ECO:0007669"/>
    <property type="project" value="InterPro"/>
</dbReference>
<feature type="transmembrane region" description="Helical" evidence="13">
    <location>
        <begin position="154"/>
        <end position="178"/>
    </location>
</feature>
<dbReference type="InterPro" id="IPR050516">
    <property type="entry name" value="Olfactory_GPCR"/>
</dbReference>
<feature type="transmembrane region" description="Helical" evidence="13">
    <location>
        <begin position="252"/>
        <end position="275"/>
    </location>
</feature>
<sequence length="329" mass="36671">MYKHINSFISPQQIQQKTNLSAITNFTLLGFGDQPGLQVLLSLIFLGIYILAMAGNLIITILIVIDVHLHTPMYFFLGNLSCLEICYTSTILPRLLFSLLTGDKTISVQGCIAQYFFFGSLASSECYLLAVMSYDRFLAICKPLRYTSLMSGRICLGLITVSWMSGLLSNTIITSLLLKQSFCGPNEIEHFFCDLAPVLKLSCTNTSLVKLVIFILASMDTIPPFLLTLISYVCIIISVLKMKTKASRHKAFSTCSSHLIVVTLFYGSLICVYIIPETNTLKGLHKTFSLFYTVFTPMLNPIIYSLRNKEVKIAFYRTASKAVGVVSFP</sequence>
<keyword evidence="15" id="KW-1185">Reference proteome</keyword>
<evidence type="ECO:0000256" key="4">
    <source>
        <dbReference type="ARBA" id="ARBA00022692"/>
    </source>
</evidence>
<dbReference type="GeneID" id="129339136"/>
<dbReference type="InterPro" id="IPR000276">
    <property type="entry name" value="GPCR_Rhodpsn"/>
</dbReference>
<comment type="subcellular location">
    <subcellularLocation>
        <location evidence="1 13">Cell membrane</location>
        <topology evidence="1 13">Multi-pass membrane protein</topology>
    </subcellularLocation>
</comment>
<dbReference type="PANTHER" id="PTHR26452">
    <property type="entry name" value="OLFACTORY RECEPTOR"/>
    <property type="match status" value="1"/>
</dbReference>
<feature type="transmembrane region" description="Helical" evidence="13">
    <location>
        <begin position="211"/>
        <end position="240"/>
    </location>
</feature>